<keyword evidence="4" id="KW-1185">Reference proteome</keyword>
<dbReference type="EMBL" id="CP078145">
    <property type="protein sequence ID" value="QXN88513.1"/>
    <property type="molecule type" value="Genomic_DNA"/>
</dbReference>
<dbReference type="InterPro" id="IPR054246">
    <property type="entry name" value="DUF6973"/>
</dbReference>
<accession>A0ABX8RFZ2</accession>
<evidence type="ECO:0000313" key="4">
    <source>
        <dbReference type="Proteomes" id="UP000694257"/>
    </source>
</evidence>
<dbReference type="RefSeq" id="WP_218469396.1">
    <property type="nucleotide sequence ID" value="NZ_BAABJN010000008.1"/>
</dbReference>
<name>A0ABX8RFZ2_NOCIO</name>
<evidence type="ECO:0000313" key="3">
    <source>
        <dbReference type="EMBL" id="QXN88513.1"/>
    </source>
</evidence>
<gene>
    <name evidence="3" type="ORF">KV110_23240</name>
</gene>
<dbReference type="Pfam" id="PF22322">
    <property type="entry name" value="DUF6973"/>
    <property type="match status" value="1"/>
</dbReference>
<dbReference type="Proteomes" id="UP000694257">
    <property type="component" value="Chromosome"/>
</dbReference>
<feature type="region of interest" description="Disordered" evidence="1">
    <location>
        <begin position="337"/>
        <end position="370"/>
    </location>
</feature>
<organism evidence="3 4">
    <name type="scientific">Nocardia iowensis</name>
    <dbReference type="NCBI Taxonomy" id="204891"/>
    <lineage>
        <taxon>Bacteria</taxon>
        <taxon>Bacillati</taxon>
        <taxon>Actinomycetota</taxon>
        <taxon>Actinomycetes</taxon>
        <taxon>Mycobacteriales</taxon>
        <taxon>Nocardiaceae</taxon>
        <taxon>Nocardia</taxon>
    </lineage>
</organism>
<protein>
    <recommendedName>
        <fullName evidence="2">DUF6973 domain-containing protein</fullName>
    </recommendedName>
</protein>
<evidence type="ECO:0000256" key="1">
    <source>
        <dbReference type="SAM" id="MobiDB-lite"/>
    </source>
</evidence>
<sequence length="370" mass="40793">MITFQDVRRWDADAIEKVGRKVRDRKNALLGLSDELAGAALYWRWRGYAADAAKREVASLNDRAEHIVAEVSTVQRVLFATSDEVQALKQRVLNVEAFASGRQYSIAGDGTVADRSPEGPANMLRLLERQQIEDTVKKIVQRAVDIDRNLGKAMTDAANAAISDRGATSLAGADQTTKDIMRRYQVTPDPDGMVKYPINPLLRPFVDEQRVTVTEAKMLDKLGLPGQLKMKDIRGDAFSEANKRFPGYGVSDNHNDAFRHAYWNALMTREYGADWTKRFATAHERVPGNQPEQEAMDLHNNEVGRKIASANPNASPEQLAGLVEKAVKNGETVVVQRGGGDLQYSDRVAPGQAGHPKLPPPEPGEPAKSK</sequence>
<evidence type="ECO:0000259" key="2">
    <source>
        <dbReference type="Pfam" id="PF22322"/>
    </source>
</evidence>
<reference evidence="3 4" key="1">
    <citation type="submission" date="2021-07" db="EMBL/GenBank/DDBJ databases">
        <title>Whole Genome Sequence of Nocardia Iowensis.</title>
        <authorList>
            <person name="Lamm A."/>
            <person name="Collins-Fairclough A.M."/>
            <person name="Bunk B."/>
            <person name="Sproer C."/>
        </authorList>
    </citation>
    <scope>NUCLEOTIDE SEQUENCE [LARGE SCALE GENOMIC DNA]</scope>
    <source>
        <strain evidence="3 4">NRRL 5646</strain>
    </source>
</reference>
<feature type="domain" description="DUF6973" evidence="2">
    <location>
        <begin position="229"/>
        <end position="330"/>
    </location>
</feature>
<proteinExistence type="predicted"/>